<protein>
    <recommendedName>
        <fullName evidence="2">ABC-type transport auxiliary lipoprotein component domain-containing protein</fullName>
    </recommendedName>
</protein>
<evidence type="ECO:0000256" key="1">
    <source>
        <dbReference type="SAM" id="SignalP"/>
    </source>
</evidence>
<dbReference type="InterPro" id="IPR005586">
    <property type="entry name" value="ABC_trans_aux"/>
</dbReference>
<reference evidence="3" key="1">
    <citation type="submission" date="2021-02" db="EMBL/GenBank/DDBJ databases">
        <title>Genome sequence of Rhodospirillales sp. strain TMPK1 isolated from soil.</title>
        <authorList>
            <person name="Nakai R."/>
            <person name="Kusada H."/>
            <person name="Tamaki H."/>
        </authorList>
    </citation>
    <scope>NUCLEOTIDE SEQUENCE</scope>
    <source>
        <strain evidence="3">TMPK1</strain>
    </source>
</reference>
<accession>A0A8S8XAF1</accession>
<feature type="chain" id="PRO_5035722216" description="ABC-type transport auxiliary lipoprotein component domain-containing protein" evidence="1">
    <location>
        <begin position="21"/>
        <end position="203"/>
    </location>
</feature>
<proteinExistence type="predicted"/>
<dbReference type="RefSeq" id="WP_420241309.1">
    <property type="nucleotide sequence ID" value="NZ_BOPV01000001.1"/>
</dbReference>
<evidence type="ECO:0000313" key="4">
    <source>
        <dbReference type="Proteomes" id="UP000681075"/>
    </source>
</evidence>
<feature type="domain" description="ABC-type transport auxiliary lipoprotein component" evidence="2">
    <location>
        <begin position="32"/>
        <end position="186"/>
    </location>
</feature>
<evidence type="ECO:0000259" key="2">
    <source>
        <dbReference type="Pfam" id="PF03886"/>
    </source>
</evidence>
<dbReference type="Gene3D" id="3.40.50.10610">
    <property type="entry name" value="ABC-type transport auxiliary lipoprotein component"/>
    <property type="match status" value="1"/>
</dbReference>
<feature type="signal peptide" evidence="1">
    <location>
        <begin position="1"/>
        <end position="20"/>
    </location>
</feature>
<comment type="caution">
    <text evidence="3">The sequence shown here is derived from an EMBL/GenBank/DDBJ whole genome shotgun (WGS) entry which is preliminary data.</text>
</comment>
<keyword evidence="1" id="KW-0732">Signal</keyword>
<dbReference type="PROSITE" id="PS51257">
    <property type="entry name" value="PROKAR_LIPOPROTEIN"/>
    <property type="match status" value="1"/>
</dbReference>
<dbReference type="EMBL" id="BOPV01000001">
    <property type="protein sequence ID" value="GIL38327.1"/>
    <property type="molecule type" value="Genomic_DNA"/>
</dbReference>
<sequence length="203" mass="21823">MIARLAAVTALLALTGCSLLGPSGPAPVYYGLNAPRAATGAKIDQQLLVDVPRTSLDLDSTRVAVLQKPNAVEYYADVLWRDRVPQMLQTLLVRTLDGGGRFRAVAAANSGLRADLLLLTDLAHFEAEAFQNDVRIELTARLVRANDRSIVETRVFNATAPSSSKSFDDVIAAYDRATSDVLVNVAAWAANAASQTPKTDRTR</sequence>
<evidence type="ECO:0000313" key="3">
    <source>
        <dbReference type="EMBL" id="GIL38327.1"/>
    </source>
</evidence>
<dbReference type="Proteomes" id="UP000681075">
    <property type="component" value="Unassembled WGS sequence"/>
</dbReference>
<dbReference type="AlphaFoldDB" id="A0A8S8XAF1"/>
<organism evidence="3 4">
    <name type="scientific">Roseiterribacter gracilis</name>
    <dbReference type="NCBI Taxonomy" id="2812848"/>
    <lineage>
        <taxon>Bacteria</taxon>
        <taxon>Pseudomonadati</taxon>
        <taxon>Pseudomonadota</taxon>
        <taxon>Alphaproteobacteria</taxon>
        <taxon>Rhodospirillales</taxon>
        <taxon>Roseiterribacteraceae</taxon>
        <taxon>Roseiterribacter</taxon>
    </lineage>
</organism>
<gene>
    <name evidence="3" type="ORF">TMPK1_05640</name>
</gene>
<dbReference type="Pfam" id="PF03886">
    <property type="entry name" value="ABC_trans_aux"/>
    <property type="match status" value="1"/>
</dbReference>
<keyword evidence="4" id="KW-1185">Reference proteome</keyword>
<dbReference type="SUPFAM" id="SSF159594">
    <property type="entry name" value="XCC0632-like"/>
    <property type="match status" value="1"/>
</dbReference>
<name>A0A8S8XAF1_9PROT</name>